<dbReference type="EMBL" id="WUPT01000002">
    <property type="protein sequence ID" value="MXQ09228.1"/>
    <property type="molecule type" value="Genomic_DNA"/>
</dbReference>
<evidence type="ECO:0000256" key="2">
    <source>
        <dbReference type="SAM" id="SignalP"/>
    </source>
</evidence>
<evidence type="ECO:0000256" key="1">
    <source>
        <dbReference type="ARBA" id="ARBA00022729"/>
    </source>
</evidence>
<proteinExistence type="predicted"/>
<dbReference type="GO" id="GO:0030288">
    <property type="term" value="C:outer membrane-bounded periplasmic space"/>
    <property type="evidence" value="ECO:0007669"/>
    <property type="project" value="TreeGrafter"/>
</dbReference>
<dbReference type="SUPFAM" id="SSF53850">
    <property type="entry name" value="Periplasmic binding protein-like II"/>
    <property type="match status" value="1"/>
</dbReference>
<comment type="caution">
    <text evidence="3">The sequence shown here is derived from an EMBL/GenBank/DDBJ whole genome shotgun (WGS) entry which is preliminary data.</text>
</comment>
<dbReference type="PANTHER" id="PTHR30006">
    <property type="entry name" value="THIAMINE-BINDING PERIPLASMIC PROTEIN-RELATED"/>
    <property type="match status" value="1"/>
</dbReference>
<sequence length="342" mass="37749">MRHACLSLVLSLWAAVALAFEIEADLTYPAEVETGVLTILSTADREAFEPILLAFQADNPGVTIRYTIASTAEAMKAVADEGARFDLVISSAMDLQTKLANDGFAATYRSAATDALPDWARWRNQLFAFTQEPVVLIVSDDAFPDGEVPATRNALIEVLRDQPERFRGKIGTYDVRESGFGYLLATQDARASENSWRLLEIMGRLDTRLYCCSGDMLRDIRSGDLLLAYNVLGSYAAAQQAEAGGFRIVEMEDFSNIMLRTVMILNGAENREESAAMVDFLARLGGRPDLVRASGLPAIDDAALRDNVALRPIRLGPGLLVFLDRLKRRTFLRNWEASITQE</sequence>
<gene>
    <name evidence="3" type="ORF">GQ651_15385</name>
</gene>
<reference evidence="3 4" key="1">
    <citation type="submission" date="2019-12" db="EMBL/GenBank/DDBJ databases">
        <authorList>
            <person name="Lee S.D."/>
        </authorList>
    </citation>
    <scope>NUCLEOTIDE SEQUENCE [LARGE SCALE GENOMIC DNA]</scope>
    <source>
        <strain evidence="3 4">GH1-50</strain>
    </source>
</reference>
<reference evidence="3 4" key="2">
    <citation type="submission" date="2020-03" db="EMBL/GenBank/DDBJ databases">
        <title>Kangsaoukella pontilimi gen. nov., sp. nov., a new member of the family Rhodobacteraceae isolated from a tidal mudflat.</title>
        <authorList>
            <person name="Kim I.S."/>
        </authorList>
    </citation>
    <scope>NUCLEOTIDE SEQUENCE [LARGE SCALE GENOMIC DNA]</scope>
    <source>
        <strain evidence="3 4">GH1-50</strain>
    </source>
</reference>
<dbReference type="Gene3D" id="3.40.190.10">
    <property type="entry name" value="Periplasmic binding protein-like II"/>
    <property type="match status" value="2"/>
</dbReference>
<dbReference type="PANTHER" id="PTHR30006:SF25">
    <property type="entry name" value="PHOSPHOGLYCERATE TRANSPORT REGULATORY PROTEIN PGTC"/>
    <property type="match status" value="1"/>
</dbReference>
<protein>
    <submittedName>
        <fullName evidence="3">Extracellular solute-binding protein</fullName>
    </submittedName>
</protein>
<dbReference type="Proteomes" id="UP000480350">
    <property type="component" value="Unassembled WGS sequence"/>
</dbReference>
<evidence type="ECO:0000313" key="4">
    <source>
        <dbReference type="Proteomes" id="UP000480350"/>
    </source>
</evidence>
<evidence type="ECO:0000313" key="3">
    <source>
        <dbReference type="EMBL" id="MXQ09228.1"/>
    </source>
</evidence>
<name>A0A7C9IHQ0_9RHOB</name>
<feature type="signal peptide" evidence="2">
    <location>
        <begin position="1"/>
        <end position="19"/>
    </location>
</feature>
<organism evidence="3 4">
    <name type="scientific">Kangsaoukella pontilimi</name>
    <dbReference type="NCBI Taxonomy" id="2691042"/>
    <lineage>
        <taxon>Bacteria</taxon>
        <taxon>Pseudomonadati</taxon>
        <taxon>Pseudomonadota</taxon>
        <taxon>Alphaproteobacteria</taxon>
        <taxon>Rhodobacterales</taxon>
        <taxon>Paracoccaceae</taxon>
        <taxon>Kangsaoukella</taxon>
    </lineage>
</organism>
<dbReference type="Pfam" id="PF13531">
    <property type="entry name" value="SBP_bac_11"/>
    <property type="match status" value="1"/>
</dbReference>
<dbReference type="AlphaFoldDB" id="A0A7C9IHQ0"/>
<dbReference type="RefSeq" id="WP_160765074.1">
    <property type="nucleotide sequence ID" value="NZ_WUPT01000002.1"/>
</dbReference>
<feature type="chain" id="PRO_5028886462" evidence="2">
    <location>
        <begin position="20"/>
        <end position="342"/>
    </location>
</feature>
<keyword evidence="4" id="KW-1185">Reference proteome</keyword>
<accession>A0A7C9IHQ0</accession>
<keyword evidence="1 2" id="KW-0732">Signal</keyword>